<comment type="caution">
    <text evidence="4">The sequence shown here is derived from an EMBL/GenBank/DDBJ whole genome shotgun (WGS) entry which is preliminary data.</text>
</comment>
<keyword evidence="1 4" id="KW-0808">Transferase</keyword>
<evidence type="ECO:0000256" key="1">
    <source>
        <dbReference type="ARBA" id="ARBA00022679"/>
    </source>
</evidence>
<name>A0A242M7E5_CABSO</name>
<organism evidence="4 5">
    <name type="scientific">Caballeronia sordidicola</name>
    <name type="common">Burkholderia sordidicola</name>
    <dbReference type="NCBI Taxonomy" id="196367"/>
    <lineage>
        <taxon>Bacteria</taxon>
        <taxon>Pseudomonadati</taxon>
        <taxon>Pseudomonadota</taxon>
        <taxon>Betaproteobacteria</taxon>
        <taxon>Burkholderiales</taxon>
        <taxon>Burkholderiaceae</taxon>
        <taxon>Caballeronia</taxon>
    </lineage>
</organism>
<reference evidence="4 5" key="1">
    <citation type="submission" date="2017-03" db="EMBL/GenBank/DDBJ databases">
        <title>Genome analysis of strain PAMC 26510.</title>
        <authorList>
            <person name="Oh H.-M."/>
            <person name="Yang J.-A."/>
        </authorList>
    </citation>
    <scope>NUCLEOTIDE SEQUENCE [LARGE SCALE GENOMIC DNA]</scope>
    <source>
        <strain evidence="4 5">PAMC 26510</strain>
    </source>
</reference>
<dbReference type="InterPro" id="IPR000182">
    <property type="entry name" value="GNAT_dom"/>
</dbReference>
<dbReference type="RefSeq" id="WP_086383443.1">
    <property type="nucleotide sequence ID" value="NZ_NBTY01000198.1"/>
</dbReference>
<sequence>MDIQIRDMVLDDYDALLALWRETPGVDIRPVTDSREGIGRLLARNPGLSVVAFNANTMIGCALASHDGRRGFLQHVVVAPVARGQGVARNMIDICVERLREHHLGWVHLDVVVDNESASAFWLKAGWHPVETLTRFSRKL</sequence>
<dbReference type="PROSITE" id="PS51186">
    <property type="entry name" value="GNAT"/>
    <property type="match status" value="1"/>
</dbReference>
<accession>A0A242M7E5</accession>
<dbReference type="Proteomes" id="UP000194546">
    <property type="component" value="Unassembled WGS sequence"/>
</dbReference>
<dbReference type="EMBL" id="NBTY01000198">
    <property type="protein sequence ID" value="OTP67146.1"/>
    <property type="molecule type" value="Genomic_DNA"/>
</dbReference>
<dbReference type="Pfam" id="PF00583">
    <property type="entry name" value="Acetyltransf_1"/>
    <property type="match status" value="1"/>
</dbReference>
<dbReference type="Gene3D" id="3.40.630.30">
    <property type="match status" value="1"/>
</dbReference>
<evidence type="ECO:0000256" key="2">
    <source>
        <dbReference type="ARBA" id="ARBA00023315"/>
    </source>
</evidence>
<protein>
    <submittedName>
        <fullName evidence="4">Acetyltransferase</fullName>
    </submittedName>
</protein>
<dbReference type="InterPro" id="IPR050832">
    <property type="entry name" value="Bact_Acetyltransf"/>
</dbReference>
<evidence type="ECO:0000313" key="4">
    <source>
        <dbReference type="EMBL" id="OTP67146.1"/>
    </source>
</evidence>
<evidence type="ECO:0000313" key="5">
    <source>
        <dbReference type="Proteomes" id="UP000194546"/>
    </source>
</evidence>
<dbReference type="GO" id="GO:0016747">
    <property type="term" value="F:acyltransferase activity, transferring groups other than amino-acyl groups"/>
    <property type="evidence" value="ECO:0007669"/>
    <property type="project" value="InterPro"/>
</dbReference>
<keyword evidence="2" id="KW-0012">Acyltransferase</keyword>
<dbReference type="PANTHER" id="PTHR43877">
    <property type="entry name" value="AMINOALKYLPHOSPHONATE N-ACETYLTRANSFERASE-RELATED-RELATED"/>
    <property type="match status" value="1"/>
</dbReference>
<dbReference type="InterPro" id="IPR016181">
    <property type="entry name" value="Acyl_CoA_acyltransferase"/>
</dbReference>
<feature type="domain" description="N-acetyltransferase" evidence="3">
    <location>
        <begin position="3"/>
        <end position="140"/>
    </location>
</feature>
<dbReference type="AlphaFoldDB" id="A0A242M7E5"/>
<dbReference type="CDD" id="cd04301">
    <property type="entry name" value="NAT_SF"/>
    <property type="match status" value="1"/>
</dbReference>
<dbReference type="SUPFAM" id="SSF55729">
    <property type="entry name" value="Acyl-CoA N-acyltransferases (Nat)"/>
    <property type="match status" value="1"/>
</dbReference>
<proteinExistence type="predicted"/>
<gene>
    <name evidence="4" type="ORF">PAMC26510_32375</name>
</gene>
<evidence type="ECO:0000259" key="3">
    <source>
        <dbReference type="PROSITE" id="PS51186"/>
    </source>
</evidence>